<dbReference type="PANTHER" id="PTHR40633">
    <property type="entry name" value="MATRIX PROTEIN, PUTATIVE (AFU_ORTHOLOGUE AFUA_8G05410)-RELATED"/>
    <property type="match status" value="1"/>
</dbReference>
<feature type="region of interest" description="Disordered" evidence="2">
    <location>
        <begin position="142"/>
        <end position="182"/>
    </location>
</feature>
<keyword evidence="1 3" id="KW-0732">Signal</keyword>
<dbReference type="EMBL" id="JAGPXC010000001">
    <property type="protein sequence ID" value="KAH6660127.1"/>
    <property type="molecule type" value="Genomic_DNA"/>
</dbReference>
<proteinExistence type="predicted"/>
<dbReference type="Proteomes" id="UP000758603">
    <property type="component" value="Unassembled WGS sequence"/>
</dbReference>
<sequence>MKSVIASFAVAVLAGLVDAKASFTNTEFDIVAGQSYTLKWEGGAGPYTINLKDGPSNNLETVETLISSTTADSATITLPSTLTSGTYAFEIIDISDNEPNYSVQFPFLGSAASSTITTSATASSTKVSSSSATSTSTLTSASTTASSSSASSSASTTGSASTTVSTSTTSSSSTRTSSSASASTTAASVNGAGKAAFAPLALVAGVVLAAL</sequence>
<dbReference type="Pfam" id="PF10342">
    <property type="entry name" value="Kre9_KNH"/>
    <property type="match status" value="1"/>
</dbReference>
<feature type="signal peptide" evidence="3">
    <location>
        <begin position="1"/>
        <end position="19"/>
    </location>
</feature>
<dbReference type="InterPro" id="IPR018466">
    <property type="entry name" value="Kre9/Knh1-like_N"/>
</dbReference>
<feature type="domain" description="Yeast cell wall synthesis Kre9/Knh1-like N-terminal" evidence="4">
    <location>
        <begin position="30"/>
        <end position="105"/>
    </location>
</feature>
<dbReference type="OrthoDB" id="5589325at2759"/>
<evidence type="ECO:0000259" key="4">
    <source>
        <dbReference type="Pfam" id="PF10342"/>
    </source>
</evidence>
<evidence type="ECO:0000256" key="1">
    <source>
        <dbReference type="ARBA" id="ARBA00022729"/>
    </source>
</evidence>
<comment type="caution">
    <text evidence="5">The sequence shown here is derived from an EMBL/GenBank/DDBJ whole genome shotgun (WGS) entry which is preliminary data.</text>
</comment>
<reference evidence="5" key="1">
    <citation type="journal article" date="2021" name="Nat. Commun.">
        <title>Genetic determinants of endophytism in the Arabidopsis root mycobiome.</title>
        <authorList>
            <person name="Mesny F."/>
            <person name="Miyauchi S."/>
            <person name="Thiergart T."/>
            <person name="Pickel B."/>
            <person name="Atanasova L."/>
            <person name="Karlsson M."/>
            <person name="Huettel B."/>
            <person name="Barry K.W."/>
            <person name="Haridas S."/>
            <person name="Chen C."/>
            <person name="Bauer D."/>
            <person name="Andreopoulos W."/>
            <person name="Pangilinan J."/>
            <person name="LaButti K."/>
            <person name="Riley R."/>
            <person name="Lipzen A."/>
            <person name="Clum A."/>
            <person name="Drula E."/>
            <person name="Henrissat B."/>
            <person name="Kohler A."/>
            <person name="Grigoriev I.V."/>
            <person name="Martin F.M."/>
            <person name="Hacquard S."/>
        </authorList>
    </citation>
    <scope>NUCLEOTIDE SEQUENCE</scope>
    <source>
        <strain evidence="5">MPI-SDFR-AT-0073</strain>
    </source>
</reference>
<evidence type="ECO:0000313" key="5">
    <source>
        <dbReference type="EMBL" id="KAH6660127.1"/>
    </source>
</evidence>
<gene>
    <name evidence="5" type="ORF">BKA67DRAFT_530243</name>
</gene>
<evidence type="ECO:0000313" key="6">
    <source>
        <dbReference type="Proteomes" id="UP000758603"/>
    </source>
</evidence>
<evidence type="ECO:0000256" key="3">
    <source>
        <dbReference type="SAM" id="SignalP"/>
    </source>
</evidence>
<keyword evidence="6" id="KW-1185">Reference proteome</keyword>
<dbReference type="RefSeq" id="XP_045964258.1">
    <property type="nucleotide sequence ID" value="XM_046099211.1"/>
</dbReference>
<accession>A0A9P8UXN8</accession>
<organism evidence="5 6">
    <name type="scientific">Truncatella angustata</name>
    <dbReference type="NCBI Taxonomy" id="152316"/>
    <lineage>
        <taxon>Eukaryota</taxon>
        <taxon>Fungi</taxon>
        <taxon>Dikarya</taxon>
        <taxon>Ascomycota</taxon>
        <taxon>Pezizomycotina</taxon>
        <taxon>Sordariomycetes</taxon>
        <taxon>Xylariomycetidae</taxon>
        <taxon>Amphisphaeriales</taxon>
        <taxon>Sporocadaceae</taxon>
        <taxon>Truncatella</taxon>
    </lineage>
</organism>
<dbReference type="GeneID" id="70128103"/>
<feature type="chain" id="PRO_5040179863" description="Yeast cell wall synthesis Kre9/Knh1-like N-terminal domain-containing protein" evidence="3">
    <location>
        <begin position="20"/>
        <end position="211"/>
    </location>
</feature>
<dbReference type="AlphaFoldDB" id="A0A9P8UXN8"/>
<name>A0A9P8UXN8_9PEZI</name>
<dbReference type="PANTHER" id="PTHR40633:SF1">
    <property type="entry name" value="GPI ANCHORED SERINE-THREONINE RICH PROTEIN (AFU_ORTHOLOGUE AFUA_1G03630)"/>
    <property type="match status" value="1"/>
</dbReference>
<dbReference type="InterPro" id="IPR052982">
    <property type="entry name" value="SRP1/TIP1-like"/>
</dbReference>
<evidence type="ECO:0000256" key="2">
    <source>
        <dbReference type="SAM" id="MobiDB-lite"/>
    </source>
</evidence>
<protein>
    <recommendedName>
        <fullName evidence="4">Yeast cell wall synthesis Kre9/Knh1-like N-terminal domain-containing protein</fullName>
    </recommendedName>
</protein>